<accession>A0A327QX76</accession>
<evidence type="ECO:0000313" key="2">
    <source>
        <dbReference type="Proteomes" id="UP000249547"/>
    </source>
</evidence>
<organism evidence="1 2">
    <name type="scientific">Chitinophaga skermanii</name>
    <dbReference type="NCBI Taxonomy" id="331697"/>
    <lineage>
        <taxon>Bacteria</taxon>
        <taxon>Pseudomonadati</taxon>
        <taxon>Bacteroidota</taxon>
        <taxon>Chitinophagia</taxon>
        <taxon>Chitinophagales</taxon>
        <taxon>Chitinophagaceae</taxon>
        <taxon>Chitinophaga</taxon>
    </lineage>
</organism>
<proteinExistence type="predicted"/>
<evidence type="ECO:0000313" key="1">
    <source>
        <dbReference type="EMBL" id="RAJ08565.1"/>
    </source>
</evidence>
<dbReference type="EMBL" id="QLLL01000002">
    <property type="protein sequence ID" value="RAJ08565.1"/>
    <property type="molecule type" value="Genomic_DNA"/>
</dbReference>
<sequence length="89" mass="10393">MLSQFKQVKALAAITIEIRLDKKGKNWHPCYNMDDSHTECTKNNIPCAPSWQLPKLAKAESHYYKDFQPKNILLILINNCHSHHKHLQL</sequence>
<dbReference type="AlphaFoldDB" id="A0A327QX76"/>
<protein>
    <submittedName>
        <fullName evidence="1">Uncharacterized protein</fullName>
    </submittedName>
</protein>
<keyword evidence="2" id="KW-1185">Reference proteome</keyword>
<reference evidence="1 2" key="1">
    <citation type="submission" date="2018-06" db="EMBL/GenBank/DDBJ databases">
        <title>Genomic Encyclopedia of Archaeal and Bacterial Type Strains, Phase II (KMG-II): from individual species to whole genera.</title>
        <authorList>
            <person name="Goeker M."/>
        </authorList>
    </citation>
    <scope>NUCLEOTIDE SEQUENCE [LARGE SCALE GENOMIC DNA]</scope>
    <source>
        <strain evidence="1 2">DSM 23857</strain>
    </source>
</reference>
<comment type="caution">
    <text evidence="1">The sequence shown here is derived from an EMBL/GenBank/DDBJ whole genome shotgun (WGS) entry which is preliminary data.</text>
</comment>
<gene>
    <name evidence="1" type="ORF">LX64_01218</name>
</gene>
<name>A0A327QX76_9BACT</name>
<dbReference type="Proteomes" id="UP000249547">
    <property type="component" value="Unassembled WGS sequence"/>
</dbReference>